<dbReference type="NCBIfam" id="TIGR00254">
    <property type="entry name" value="GGDEF"/>
    <property type="match status" value="1"/>
</dbReference>
<dbReference type="InterPro" id="IPR029787">
    <property type="entry name" value="Nucleotide_cyclase"/>
</dbReference>
<feature type="transmembrane region" description="Helical" evidence="1">
    <location>
        <begin position="124"/>
        <end position="141"/>
    </location>
</feature>
<evidence type="ECO:0000313" key="4">
    <source>
        <dbReference type="Proteomes" id="UP001205861"/>
    </source>
</evidence>
<reference evidence="3 4" key="1">
    <citation type="submission" date="2022-08" db="EMBL/GenBank/DDBJ databases">
        <title>Reclassification of Massilia species as members of the genera Telluria, Duganella, Pseudoduganella, Mokoshia gen. nov. and Zemynaea gen. nov. using orthogonal and non-orthogonal genome-based approaches.</title>
        <authorList>
            <person name="Bowman J.P."/>
        </authorList>
    </citation>
    <scope>NUCLEOTIDE SEQUENCE [LARGE SCALE GENOMIC DNA]</scope>
    <source>
        <strain evidence="3 4">JCM 31607</strain>
    </source>
</reference>
<accession>A0ABT2BQ46</accession>
<feature type="transmembrane region" description="Helical" evidence="1">
    <location>
        <begin position="148"/>
        <end position="167"/>
    </location>
</feature>
<keyword evidence="1" id="KW-1133">Transmembrane helix</keyword>
<keyword evidence="4" id="KW-1185">Reference proteome</keyword>
<dbReference type="Proteomes" id="UP001205861">
    <property type="component" value="Unassembled WGS sequence"/>
</dbReference>
<dbReference type="Pfam" id="PF00990">
    <property type="entry name" value="GGDEF"/>
    <property type="match status" value="1"/>
</dbReference>
<name>A0ABT2BQ46_9BURK</name>
<evidence type="ECO:0000256" key="1">
    <source>
        <dbReference type="SAM" id="Phobius"/>
    </source>
</evidence>
<organism evidence="3 4">
    <name type="scientific">Massilia solisilvae</name>
    <dbReference type="NCBI Taxonomy" id="1811225"/>
    <lineage>
        <taxon>Bacteria</taxon>
        <taxon>Pseudomonadati</taxon>
        <taxon>Pseudomonadota</taxon>
        <taxon>Betaproteobacteria</taxon>
        <taxon>Burkholderiales</taxon>
        <taxon>Oxalobacteraceae</taxon>
        <taxon>Telluria group</taxon>
        <taxon>Massilia</taxon>
    </lineage>
</organism>
<dbReference type="InterPro" id="IPR000160">
    <property type="entry name" value="GGDEF_dom"/>
</dbReference>
<dbReference type="PANTHER" id="PTHR46663:SF2">
    <property type="entry name" value="GGDEF DOMAIN-CONTAINING PROTEIN"/>
    <property type="match status" value="1"/>
</dbReference>
<dbReference type="CDD" id="cd01949">
    <property type="entry name" value="GGDEF"/>
    <property type="match status" value="1"/>
</dbReference>
<dbReference type="EMBL" id="JANUGV010000007">
    <property type="protein sequence ID" value="MCS0610531.1"/>
    <property type="molecule type" value="Genomic_DNA"/>
</dbReference>
<dbReference type="PANTHER" id="PTHR46663">
    <property type="entry name" value="DIGUANYLATE CYCLASE DGCT-RELATED"/>
    <property type="match status" value="1"/>
</dbReference>
<evidence type="ECO:0000313" key="3">
    <source>
        <dbReference type="EMBL" id="MCS0610531.1"/>
    </source>
</evidence>
<feature type="transmembrane region" description="Helical" evidence="1">
    <location>
        <begin position="37"/>
        <end position="55"/>
    </location>
</feature>
<dbReference type="SMART" id="SM00267">
    <property type="entry name" value="GGDEF"/>
    <property type="match status" value="1"/>
</dbReference>
<feature type="transmembrane region" description="Helical" evidence="1">
    <location>
        <begin position="92"/>
        <end position="112"/>
    </location>
</feature>
<dbReference type="RefSeq" id="WP_258858107.1">
    <property type="nucleotide sequence ID" value="NZ_JANUGV010000007.1"/>
</dbReference>
<dbReference type="InterPro" id="IPR043128">
    <property type="entry name" value="Rev_trsase/Diguanyl_cyclase"/>
</dbReference>
<dbReference type="Gene3D" id="3.30.70.270">
    <property type="match status" value="1"/>
</dbReference>
<dbReference type="PROSITE" id="PS50887">
    <property type="entry name" value="GGDEF"/>
    <property type="match status" value="1"/>
</dbReference>
<dbReference type="SUPFAM" id="SSF55073">
    <property type="entry name" value="Nucleotide cyclase"/>
    <property type="match status" value="1"/>
</dbReference>
<comment type="caution">
    <text evidence="3">The sequence shown here is derived from an EMBL/GenBank/DDBJ whole genome shotgun (WGS) entry which is preliminary data.</text>
</comment>
<keyword evidence="1" id="KW-0472">Membrane</keyword>
<evidence type="ECO:0000259" key="2">
    <source>
        <dbReference type="PROSITE" id="PS50887"/>
    </source>
</evidence>
<keyword evidence="1" id="KW-0812">Transmembrane</keyword>
<proteinExistence type="predicted"/>
<feature type="transmembrane region" description="Helical" evidence="1">
    <location>
        <begin position="173"/>
        <end position="194"/>
    </location>
</feature>
<sequence length="390" mass="42871">MYIVQDLTGSRGHFEPALEAAYQADLATQKIVAFHRTALLCAVLYSCFAVLDLMAVPSNVAAAWAIRAVVLCVTAATSLASRLSRETFVRRYAMLTCLTYLMWGLGIEAIIMFTRPDDPGWSTYYAGLLLVSMALYGATYLRVLHASLTGLALTLSYLALALGYQHMGERGDWVILVQNCFFLIGANFIGLFSLHMREHFSRQAFLLKNALKRDLELEEEAKRQSEHLSEHDALTGLPNRVRFLRRLGELLSQRDDGSTVAVLFLDLDDFKPVNDRHGHAAGDYVLRRVADRVRGAIRASDLAGRLGGDEFVVALPLAVGQAELTIERLSAALRAAIGEPIAFGGEVVRVTASVGAARCPDHGQTAEELLHAADQCMYRSKRRKETALAA</sequence>
<dbReference type="InterPro" id="IPR052163">
    <property type="entry name" value="DGC-Regulatory_Protein"/>
</dbReference>
<feature type="transmembrane region" description="Helical" evidence="1">
    <location>
        <begin position="61"/>
        <end position="80"/>
    </location>
</feature>
<protein>
    <submittedName>
        <fullName evidence="3">GGDEF domain-containing protein</fullName>
    </submittedName>
</protein>
<feature type="domain" description="GGDEF" evidence="2">
    <location>
        <begin position="258"/>
        <end position="390"/>
    </location>
</feature>
<gene>
    <name evidence="3" type="ORF">NX773_20375</name>
</gene>